<sequence length="391" mass="43275">MINYDWIIVGAGITGTSLSYELAKKGLNVLLIEENPTFENATRYSYGGLAYWSGSTPLTRQLCEDGKQRHQILSEELEADTEFREVDLVLTVSPEQNPEKIAENYARFITPPRLLTPEDACQIEPLLNPNGIAAAFTVRHGHISPEKTNFAYLDAFKRLGGTLEIAKVTEFVKQENRITGVKTKNDTYLAENTVICAGGLSRSLLASAGISIRLHFTHTEVLETPPVEINLRTVVMSAGMERFQLEADAAKPEFERLWDEPGHEFVPLIIDGSAVQFLNNKMRIGQPSRVLSDPNAKINPAESEAQIRNAIGKILPPLQDLPAHWYHCLVAFTADSLPLVGAIPGLTGIHIFSGFSNPLVFVPPLAQRYANHLTEQPDELIEQLSPLRSTL</sequence>
<dbReference type="Pfam" id="PF01266">
    <property type="entry name" value="DAO"/>
    <property type="match status" value="1"/>
</dbReference>
<proteinExistence type="predicted"/>
<accession>A0ABU5U7K6</accession>
<dbReference type="PANTHER" id="PTHR13847:SF287">
    <property type="entry name" value="FAD-DEPENDENT OXIDOREDUCTASE DOMAIN-CONTAINING PROTEIN 1"/>
    <property type="match status" value="1"/>
</dbReference>
<dbReference type="GO" id="GO:0016491">
    <property type="term" value="F:oxidoreductase activity"/>
    <property type="evidence" value="ECO:0007669"/>
    <property type="project" value="UniProtKB-KW"/>
</dbReference>
<dbReference type="SUPFAM" id="SSF51905">
    <property type="entry name" value="FAD/NAD(P)-binding domain"/>
    <property type="match status" value="1"/>
</dbReference>
<comment type="caution">
    <text evidence="3">The sequence shown here is derived from an EMBL/GenBank/DDBJ whole genome shotgun (WGS) entry which is preliminary data.</text>
</comment>
<dbReference type="Gene3D" id="3.50.50.60">
    <property type="entry name" value="FAD/NAD(P)-binding domain"/>
    <property type="match status" value="1"/>
</dbReference>
<evidence type="ECO:0000259" key="2">
    <source>
        <dbReference type="Pfam" id="PF01266"/>
    </source>
</evidence>
<dbReference type="InterPro" id="IPR006076">
    <property type="entry name" value="FAD-dep_OxRdtase"/>
</dbReference>
<dbReference type="PANTHER" id="PTHR13847">
    <property type="entry name" value="SARCOSINE DEHYDROGENASE-RELATED"/>
    <property type="match status" value="1"/>
</dbReference>
<dbReference type="EMBL" id="JAYGHT010000198">
    <property type="protein sequence ID" value="MEA5523030.1"/>
    <property type="molecule type" value="Genomic_DNA"/>
</dbReference>
<evidence type="ECO:0000313" key="3">
    <source>
        <dbReference type="EMBL" id="MEA5523030.1"/>
    </source>
</evidence>
<dbReference type="RefSeq" id="WP_323218722.1">
    <property type="nucleotide sequence ID" value="NZ_JAYGHT010000198.1"/>
</dbReference>
<feature type="domain" description="FAD dependent oxidoreductase" evidence="2">
    <location>
        <begin position="5"/>
        <end position="369"/>
    </location>
</feature>
<keyword evidence="4" id="KW-1185">Reference proteome</keyword>
<organism evidence="3 4">
    <name type="scientific">Limnoraphis robusta CCNP1315</name>
    <dbReference type="NCBI Taxonomy" id="3110306"/>
    <lineage>
        <taxon>Bacteria</taxon>
        <taxon>Bacillati</taxon>
        <taxon>Cyanobacteriota</taxon>
        <taxon>Cyanophyceae</taxon>
        <taxon>Oscillatoriophycideae</taxon>
        <taxon>Oscillatoriales</taxon>
        <taxon>Sirenicapillariaceae</taxon>
        <taxon>Limnoraphis</taxon>
    </lineage>
</organism>
<reference evidence="3 4" key="1">
    <citation type="submission" date="2023-12" db="EMBL/GenBank/DDBJ databases">
        <title>Baltic Sea Cyanobacteria.</title>
        <authorList>
            <person name="Delbaje E."/>
            <person name="Fewer D.P."/>
            <person name="Shishido T.K."/>
        </authorList>
    </citation>
    <scope>NUCLEOTIDE SEQUENCE [LARGE SCALE GENOMIC DNA]</scope>
    <source>
        <strain evidence="3 4">CCNP 1315</strain>
    </source>
</reference>
<keyword evidence="1 3" id="KW-0560">Oxidoreductase</keyword>
<dbReference type="Gene3D" id="3.30.9.10">
    <property type="entry name" value="D-Amino Acid Oxidase, subunit A, domain 2"/>
    <property type="match status" value="1"/>
</dbReference>
<dbReference type="Proteomes" id="UP001301728">
    <property type="component" value="Unassembled WGS sequence"/>
</dbReference>
<evidence type="ECO:0000313" key="4">
    <source>
        <dbReference type="Proteomes" id="UP001301728"/>
    </source>
</evidence>
<gene>
    <name evidence="3" type="ORF">VB854_29285</name>
</gene>
<name>A0ABU5U7K6_9CYAN</name>
<dbReference type="EC" id="1.-.-.-" evidence="3"/>
<dbReference type="InterPro" id="IPR036188">
    <property type="entry name" value="FAD/NAD-bd_sf"/>
</dbReference>
<evidence type="ECO:0000256" key="1">
    <source>
        <dbReference type="ARBA" id="ARBA00023002"/>
    </source>
</evidence>
<protein>
    <submittedName>
        <fullName evidence="3">FAD-binding oxidoreductase</fullName>
        <ecNumber evidence="3">1.-.-.-</ecNumber>
    </submittedName>
</protein>